<dbReference type="Proteomes" id="UP000004725">
    <property type="component" value="Unassembled WGS sequence"/>
</dbReference>
<dbReference type="SUPFAM" id="SSF53335">
    <property type="entry name" value="S-adenosyl-L-methionine-dependent methyltransferases"/>
    <property type="match status" value="1"/>
</dbReference>
<dbReference type="GO" id="GO:0032259">
    <property type="term" value="P:methylation"/>
    <property type="evidence" value="ECO:0007669"/>
    <property type="project" value="UniProtKB-KW"/>
</dbReference>
<sequence>MDKTPKQKVKEVFGKNADKYVTSDSHAKGEDLSLLIEWLQPEKTWTVLDIATGGGHVTKTLAPHAATVFSTDLTRAMLENTAKHLRGSFNNIHYVVADAEALPFLKESFDAVVCRIAPHHFPNPERFISEMSRVLKKGGRFILIDNVAPADPELAKFMNTTEKMRDDSHSRCLSKEEWTSLLKENGMVERKSADRRKTFHYPSWVERTTESDEQVERVSRHLLNADEKTVSYFSIEVQDGNVQKFTIDEWMALYEKTAHG</sequence>
<evidence type="ECO:0000313" key="4">
    <source>
        <dbReference type="Proteomes" id="UP000004725"/>
    </source>
</evidence>
<dbReference type="AlphaFoldDB" id="A0A1C7DF31"/>
<evidence type="ECO:0000259" key="1">
    <source>
        <dbReference type="Pfam" id="PF08241"/>
    </source>
</evidence>
<reference evidence="3 4" key="1">
    <citation type="journal article" date="2012" name="J. Bacteriol.">
        <title>Genome Sequence of the Antarctic Psychrophile Bacterium Planococcus antarcticus DSM 14505.</title>
        <authorList>
            <person name="Margolles A."/>
            <person name="Gueimonde M."/>
            <person name="Sanchez B."/>
        </authorList>
    </citation>
    <scope>NUCLEOTIDE SEQUENCE [LARGE SCALE GENOMIC DNA]</scope>
    <source>
        <strain evidence="3 4">DSM 14505</strain>
    </source>
</reference>
<dbReference type="Proteomes" id="UP000092661">
    <property type="component" value="Chromosome"/>
</dbReference>
<dbReference type="Pfam" id="PF08241">
    <property type="entry name" value="Methyltransf_11"/>
    <property type="match status" value="1"/>
</dbReference>
<dbReference type="PANTHER" id="PTHR43591">
    <property type="entry name" value="METHYLTRANSFERASE"/>
    <property type="match status" value="1"/>
</dbReference>
<dbReference type="RefSeq" id="WP_006828974.1">
    <property type="nucleotide sequence ID" value="NZ_AJYB01000014.1"/>
</dbReference>
<reference evidence="5" key="2">
    <citation type="submission" date="2016-07" db="EMBL/GenBank/DDBJ databases">
        <authorList>
            <person name="See-Too W.S."/>
        </authorList>
    </citation>
    <scope>NUCLEOTIDE SEQUENCE [LARGE SCALE GENOMIC DNA]</scope>
    <source>
        <strain evidence="5">DSM 14505</strain>
    </source>
</reference>
<dbReference type="GO" id="GO:0008757">
    <property type="term" value="F:S-adenosylmethionine-dependent methyltransferase activity"/>
    <property type="evidence" value="ECO:0007669"/>
    <property type="project" value="InterPro"/>
</dbReference>
<proteinExistence type="predicted"/>
<dbReference type="eggNOG" id="COG2226">
    <property type="taxonomic scope" value="Bacteria"/>
</dbReference>
<evidence type="ECO:0000313" key="3">
    <source>
        <dbReference type="EMBL" id="EIM07506.1"/>
    </source>
</evidence>
<evidence type="ECO:0000313" key="2">
    <source>
        <dbReference type="EMBL" id="ANU09881.1"/>
    </source>
</evidence>
<dbReference type="PANTHER" id="PTHR43591:SF24">
    <property type="entry name" value="2-METHOXY-6-POLYPRENYL-1,4-BENZOQUINOL METHYLASE, MITOCHONDRIAL"/>
    <property type="match status" value="1"/>
</dbReference>
<evidence type="ECO:0000313" key="5">
    <source>
        <dbReference type="Proteomes" id="UP000092661"/>
    </source>
</evidence>
<reference evidence="2" key="3">
    <citation type="submission" date="2016-10" db="EMBL/GenBank/DDBJ databases">
        <authorList>
            <person name="See-Too W.S."/>
        </authorList>
    </citation>
    <scope>NUCLEOTIDE SEQUENCE</scope>
    <source>
        <strain evidence="2">DSM 14505</strain>
    </source>
</reference>
<keyword evidence="3" id="KW-0808">Transferase</keyword>
<dbReference type="KEGG" id="pana:BBH88_06005"/>
<organism evidence="3 4">
    <name type="scientific">Planococcus antarcticus DSM 14505</name>
    <dbReference type="NCBI Taxonomy" id="1185653"/>
    <lineage>
        <taxon>Bacteria</taxon>
        <taxon>Bacillati</taxon>
        <taxon>Bacillota</taxon>
        <taxon>Bacilli</taxon>
        <taxon>Bacillales</taxon>
        <taxon>Caryophanaceae</taxon>
        <taxon>Planococcus</taxon>
    </lineage>
</organism>
<dbReference type="EMBL" id="CP016534">
    <property type="protein sequence ID" value="ANU09881.1"/>
    <property type="molecule type" value="Genomic_DNA"/>
</dbReference>
<dbReference type="OrthoDB" id="43862at2"/>
<feature type="domain" description="Methyltransferase type 11" evidence="1">
    <location>
        <begin position="48"/>
        <end position="143"/>
    </location>
</feature>
<accession>A0A1C7DF31</accession>
<dbReference type="Gene3D" id="3.40.50.150">
    <property type="entry name" value="Vaccinia Virus protein VP39"/>
    <property type="match status" value="1"/>
</dbReference>
<keyword evidence="3" id="KW-0489">Methyltransferase</keyword>
<protein>
    <submittedName>
        <fullName evidence="2">Methylase</fullName>
    </submittedName>
    <submittedName>
        <fullName evidence="3">SAM dependent methyltransferase</fullName>
    </submittedName>
</protein>
<gene>
    <name evidence="3" type="ORF">A1A1_04832</name>
    <name evidence="2" type="ORF">BBH88_06005</name>
</gene>
<name>A0A1C7DF31_9BACL</name>
<dbReference type="CDD" id="cd02440">
    <property type="entry name" value="AdoMet_MTases"/>
    <property type="match status" value="1"/>
</dbReference>
<dbReference type="InterPro" id="IPR029063">
    <property type="entry name" value="SAM-dependent_MTases_sf"/>
</dbReference>
<keyword evidence="5" id="KW-1185">Reference proteome</keyword>
<dbReference type="InterPro" id="IPR013216">
    <property type="entry name" value="Methyltransf_11"/>
</dbReference>
<dbReference type="EMBL" id="AJYB01000014">
    <property type="protein sequence ID" value="EIM07506.1"/>
    <property type="molecule type" value="Genomic_DNA"/>
</dbReference>